<evidence type="ECO:0000313" key="2">
    <source>
        <dbReference type="Proteomes" id="UP001233172"/>
    </source>
</evidence>
<reference evidence="1" key="1">
    <citation type="journal article" date="2023" name="PLoS Negl. Trop. Dis.">
        <title>A genome sequence for Biomphalaria pfeifferi, the major vector snail for the human-infecting parasite Schistosoma mansoni.</title>
        <authorList>
            <person name="Bu L."/>
            <person name="Lu L."/>
            <person name="Laidemitt M.R."/>
            <person name="Zhang S.M."/>
            <person name="Mutuku M."/>
            <person name="Mkoji G."/>
            <person name="Steinauer M."/>
            <person name="Loker E.S."/>
        </authorList>
    </citation>
    <scope>NUCLEOTIDE SEQUENCE</scope>
    <source>
        <strain evidence="1">KasaAsao</strain>
    </source>
</reference>
<dbReference type="EMBL" id="JASAOG010000219">
    <property type="protein sequence ID" value="KAK0043337.1"/>
    <property type="molecule type" value="Genomic_DNA"/>
</dbReference>
<reference evidence="1" key="2">
    <citation type="submission" date="2023-04" db="EMBL/GenBank/DDBJ databases">
        <authorList>
            <person name="Bu L."/>
            <person name="Lu L."/>
            <person name="Laidemitt M.R."/>
            <person name="Zhang S.M."/>
            <person name="Mutuku M."/>
            <person name="Mkoji G."/>
            <person name="Steinauer M."/>
            <person name="Loker E.S."/>
        </authorList>
    </citation>
    <scope>NUCLEOTIDE SEQUENCE</scope>
    <source>
        <strain evidence="1">KasaAsao</strain>
        <tissue evidence="1">Whole Snail</tissue>
    </source>
</reference>
<evidence type="ECO:0000313" key="1">
    <source>
        <dbReference type="EMBL" id="KAK0043337.1"/>
    </source>
</evidence>
<name>A0AAD8EWT0_BIOPF</name>
<protein>
    <submittedName>
        <fullName evidence="1">Uncharacterized protein</fullName>
    </submittedName>
</protein>
<keyword evidence="2" id="KW-1185">Reference proteome</keyword>
<proteinExistence type="predicted"/>
<comment type="caution">
    <text evidence="1">The sequence shown here is derived from an EMBL/GenBank/DDBJ whole genome shotgun (WGS) entry which is preliminary data.</text>
</comment>
<sequence>MFSKNLVYTSLETFTLSNWNEHELCQTQIQYSLDVLEGLGILTSTKPEPTECSGLAMPEFPQLSPVECHALIFADQLPDTKPKLSWSPKPFSGDVQVTWQLVGITDISTTNIKRIFGVIQREFKHICLFSHLWNQGVLLKFKNNSATVCMEQSSNGLKVSCRVSGDDPGQELMVVMSLWAHLVPVIRAVEHFCNHFLPGFLYKVNLILLGDVFYNVSEPMPAEPVISYFKLLVAKRTGNHFIITEGGTGTINLDLLFPFSCEESRKVWTPQEWNQFVMNKYDEILNTVSPQLPATSHRQSFKVSCRKYKQRRKIAEVKWSQNLAEVKFDSFCDLTLAEYMDSEVVKDSEHKVESCNPENNPGNTARETITQTSVKMTKSECTQTDGCLELSVSTSDDWLKEATSVASKFVSTAMASGVAKYITTYGLCSGGIQIATSAEIAVAQITAEAASAVYNNDMYAAARAIIKAVQTVHETAASSNRNVASTSRLCTLL</sequence>
<gene>
    <name evidence="1" type="ORF">Bpfe_027238</name>
</gene>
<dbReference type="AlphaFoldDB" id="A0AAD8EWT0"/>
<dbReference type="Proteomes" id="UP001233172">
    <property type="component" value="Unassembled WGS sequence"/>
</dbReference>
<organism evidence="1 2">
    <name type="scientific">Biomphalaria pfeifferi</name>
    <name type="common">Bloodfluke planorb</name>
    <name type="synonym">Freshwater snail</name>
    <dbReference type="NCBI Taxonomy" id="112525"/>
    <lineage>
        <taxon>Eukaryota</taxon>
        <taxon>Metazoa</taxon>
        <taxon>Spiralia</taxon>
        <taxon>Lophotrochozoa</taxon>
        <taxon>Mollusca</taxon>
        <taxon>Gastropoda</taxon>
        <taxon>Heterobranchia</taxon>
        <taxon>Euthyneura</taxon>
        <taxon>Panpulmonata</taxon>
        <taxon>Hygrophila</taxon>
        <taxon>Lymnaeoidea</taxon>
        <taxon>Planorbidae</taxon>
        <taxon>Biomphalaria</taxon>
    </lineage>
</organism>
<accession>A0AAD8EWT0</accession>